<feature type="signal peptide" evidence="1">
    <location>
        <begin position="1"/>
        <end position="23"/>
    </location>
</feature>
<dbReference type="InterPro" id="IPR050490">
    <property type="entry name" value="Bact_solute-bd_prot1"/>
</dbReference>
<gene>
    <name evidence="2" type="ORF">FB558_5438</name>
</gene>
<dbReference type="Gene3D" id="3.40.190.10">
    <property type="entry name" value="Periplasmic binding protein-like II"/>
    <property type="match status" value="2"/>
</dbReference>
<dbReference type="PROSITE" id="PS51257">
    <property type="entry name" value="PROKAR_LIPOPROTEIN"/>
    <property type="match status" value="1"/>
</dbReference>
<dbReference type="SUPFAM" id="SSF53850">
    <property type="entry name" value="Periplasmic binding protein-like II"/>
    <property type="match status" value="1"/>
</dbReference>
<dbReference type="Pfam" id="PF13416">
    <property type="entry name" value="SBP_bac_8"/>
    <property type="match status" value="1"/>
</dbReference>
<feature type="chain" id="PRO_5038948388" evidence="1">
    <location>
        <begin position="24"/>
        <end position="430"/>
    </location>
</feature>
<reference evidence="2 3" key="1">
    <citation type="submission" date="2019-06" db="EMBL/GenBank/DDBJ databases">
        <title>Sequencing the genomes of 1000 actinobacteria strains.</title>
        <authorList>
            <person name="Klenk H.-P."/>
        </authorList>
    </citation>
    <scope>NUCLEOTIDE SEQUENCE [LARGE SCALE GENOMIC DNA]</scope>
    <source>
        <strain evidence="2 3">DSM 45301</strain>
    </source>
</reference>
<organism evidence="2 3">
    <name type="scientific">Pseudonocardia kunmingensis</name>
    <dbReference type="NCBI Taxonomy" id="630975"/>
    <lineage>
        <taxon>Bacteria</taxon>
        <taxon>Bacillati</taxon>
        <taxon>Actinomycetota</taxon>
        <taxon>Actinomycetes</taxon>
        <taxon>Pseudonocardiales</taxon>
        <taxon>Pseudonocardiaceae</taxon>
        <taxon>Pseudonocardia</taxon>
    </lineage>
</organism>
<comment type="caution">
    <text evidence="2">The sequence shown here is derived from an EMBL/GenBank/DDBJ whole genome shotgun (WGS) entry which is preliminary data.</text>
</comment>
<sequence length="430" mass="45908">MIDRKVRPVSLACAALALSAALAACGTGAGSQDDGPVELRFSWWGNDNRHATTEQILDLFEQKHPGITVQGEYTDWGGYWDKLATTTAAGDTPDVMTQEERYLREYGSRGSLANLDDLAATIDTSALDPSVARAGELDGELYGLPTGIVAAAILADPAVFVQAGVPMPDDATWSWDDYAQVANAITAGSPEGTYGAQDYGFTEVGFAVFARQRGEELYTADGGLGFSPETLAQWWQRAADMRAAGGNPPASRSVEINADTTQSLMATGTGGMGVWWTSQLGATEERSGRQLELLRMPGETTGERTGTYFKPSMYYAISADTEHPEEAALLVDFLLNDVDAGRLMLSDRGLPANTDVRAALDAHFTDADRRAAQFLTEVGPTVQDGMNAPPIGAGEVAEIFARFNEQVLFGRLDPRQAAEGFIAEVEGVIG</sequence>
<name>A0A543DK34_9PSEU</name>
<proteinExistence type="predicted"/>
<dbReference type="AlphaFoldDB" id="A0A543DK34"/>
<accession>A0A543DK34</accession>
<dbReference type="EMBL" id="VFPA01000003">
    <property type="protein sequence ID" value="TQM09671.1"/>
    <property type="molecule type" value="Genomic_DNA"/>
</dbReference>
<protein>
    <submittedName>
        <fullName evidence="2">Carbohydrate ABC transporter substrate-binding protein (CUT1 family)</fullName>
    </submittedName>
</protein>
<keyword evidence="3" id="KW-1185">Reference proteome</keyword>
<dbReference type="Proteomes" id="UP000315677">
    <property type="component" value="Unassembled WGS sequence"/>
</dbReference>
<dbReference type="PANTHER" id="PTHR43649">
    <property type="entry name" value="ARABINOSE-BINDING PROTEIN-RELATED"/>
    <property type="match status" value="1"/>
</dbReference>
<evidence type="ECO:0000313" key="3">
    <source>
        <dbReference type="Proteomes" id="UP000315677"/>
    </source>
</evidence>
<dbReference type="PANTHER" id="PTHR43649:SF11">
    <property type="entry name" value="ABC TRANSPORTER SUBSTRATE-BINDING PROTEIN YESO-RELATED"/>
    <property type="match status" value="1"/>
</dbReference>
<evidence type="ECO:0000313" key="2">
    <source>
        <dbReference type="EMBL" id="TQM09671.1"/>
    </source>
</evidence>
<dbReference type="RefSeq" id="WP_211366862.1">
    <property type="nucleotide sequence ID" value="NZ_VFPA01000003.1"/>
</dbReference>
<keyword evidence="1" id="KW-0732">Signal</keyword>
<evidence type="ECO:0000256" key="1">
    <source>
        <dbReference type="SAM" id="SignalP"/>
    </source>
</evidence>
<dbReference type="InterPro" id="IPR006059">
    <property type="entry name" value="SBP"/>
</dbReference>